<proteinExistence type="predicted"/>
<gene>
    <name evidence="1" type="ORF">ABK905_09495</name>
</gene>
<sequence length="92" mass="10298">MAVQGETRWAVLGEDLAVVVDLTEVDLTEVDLAGAVDLAQVDFLKRLCRALLNIWKTEINFFKDETHGHAGNNALTPGHSALIYPLDRYYLR</sequence>
<protein>
    <submittedName>
        <fullName evidence="1">Uncharacterized protein</fullName>
    </submittedName>
</protein>
<dbReference type="AlphaFoldDB" id="A0AAU7QDD8"/>
<evidence type="ECO:0000313" key="1">
    <source>
        <dbReference type="EMBL" id="XBS71169.1"/>
    </source>
</evidence>
<accession>A0AAU7QDD8</accession>
<reference evidence="1" key="1">
    <citation type="submission" date="2024-06" db="EMBL/GenBank/DDBJ databases">
        <authorList>
            <person name="Coelho C."/>
            <person name="Bento M."/>
            <person name="Garcia E."/>
            <person name="Camelo A."/>
            <person name="Brandao I."/>
            <person name="Espirito Santo C."/>
            <person name="Trovao J."/>
            <person name="Verissimo A."/>
            <person name="Costa J."/>
            <person name="Tiago I."/>
        </authorList>
    </citation>
    <scope>NUCLEOTIDE SEQUENCE</scope>
    <source>
        <strain evidence="1">KWT182</strain>
    </source>
</reference>
<organism evidence="1">
    <name type="scientific">Acerihabitans sp. KWT182</name>
    <dbReference type="NCBI Taxonomy" id="3157919"/>
    <lineage>
        <taxon>Bacteria</taxon>
        <taxon>Pseudomonadati</taxon>
        <taxon>Pseudomonadota</taxon>
        <taxon>Gammaproteobacteria</taxon>
        <taxon>Enterobacterales</taxon>
        <taxon>Pectobacteriaceae</taxon>
        <taxon>Acerihabitans</taxon>
    </lineage>
</organism>
<dbReference type="EMBL" id="CP157947">
    <property type="protein sequence ID" value="XBS71169.1"/>
    <property type="molecule type" value="Genomic_DNA"/>
</dbReference>
<name>A0AAU7QDD8_9GAMM</name>